<comment type="caution">
    <text evidence="2">The sequence shown here is derived from an EMBL/GenBank/DDBJ whole genome shotgun (WGS) entry which is preliminary data.</text>
</comment>
<evidence type="ECO:0000313" key="3">
    <source>
        <dbReference type="Proteomes" id="UP001226084"/>
    </source>
</evidence>
<sequence length="178" mass="18394">MANHTYRLLPVAALGLAVIAAAAHLGWEYTHGGIRSHHLLNRADLPTISNAWGLLVLPVLGWLAGSVVARRASAAPSAARKALAGFLGALAAGSALSVAFVAGSESAAGAVFLGVLLSGLVLPTYRAEYLFGFVLGMTFVFGSILPTLFGLLAVAISAAAHLLLWPAGMWVLRRARSQ</sequence>
<feature type="transmembrane region" description="Helical" evidence="1">
    <location>
        <begin position="106"/>
        <end position="122"/>
    </location>
</feature>
<feature type="transmembrane region" description="Helical" evidence="1">
    <location>
        <begin position="151"/>
        <end position="172"/>
    </location>
</feature>
<evidence type="ECO:0000256" key="1">
    <source>
        <dbReference type="SAM" id="Phobius"/>
    </source>
</evidence>
<dbReference type="Proteomes" id="UP001226084">
    <property type="component" value="Unassembled WGS sequence"/>
</dbReference>
<name>A0AAP5AIE4_9GAMM</name>
<gene>
    <name evidence="2" type="ORF">QE424_001721</name>
</gene>
<keyword evidence="1" id="KW-1133">Transmembrane helix</keyword>
<keyword evidence="1" id="KW-0812">Transmembrane</keyword>
<dbReference type="EMBL" id="JAUTAS010000001">
    <property type="protein sequence ID" value="MDQ1108562.1"/>
    <property type="molecule type" value="Genomic_DNA"/>
</dbReference>
<keyword evidence="1" id="KW-0472">Membrane</keyword>
<evidence type="ECO:0000313" key="2">
    <source>
        <dbReference type="EMBL" id="MDQ1108562.1"/>
    </source>
</evidence>
<feature type="transmembrane region" description="Helical" evidence="1">
    <location>
        <begin position="129"/>
        <end position="145"/>
    </location>
</feature>
<feature type="transmembrane region" description="Helical" evidence="1">
    <location>
        <begin position="81"/>
        <end position="100"/>
    </location>
</feature>
<organism evidence="2 3">
    <name type="scientific">Stenotrophomonas rhizophila</name>
    <dbReference type="NCBI Taxonomy" id="216778"/>
    <lineage>
        <taxon>Bacteria</taxon>
        <taxon>Pseudomonadati</taxon>
        <taxon>Pseudomonadota</taxon>
        <taxon>Gammaproteobacteria</taxon>
        <taxon>Lysobacterales</taxon>
        <taxon>Lysobacteraceae</taxon>
        <taxon>Stenotrophomonas</taxon>
    </lineage>
</organism>
<reference evidence="2" key="1">
    <citation type="submission" date="2023-07" db="EMBL/GenBank/DDBJ databases">
        <title>Functional and genomic diversity of the sorghum phyllosphere microbiome.</title>
        <authorList>
            <person name="Shade A."/>
        </authorList>
    </citation>
    <scope>NUCLEOTIDE SEQUENCE</scope>
    <source>
        <strain evidence="2">SORGH_AS_0457</strain>
    </source>
</reference>
<protein>
    <submittedName>
        <fullName evidence="2">Uncharacterized protein</fullName>
    </submittedName>
</protein>
<feature type="transmembrane region" description="Helical" evidence="1">
    <location>
        <begin position="47"/>
        <end position="69"/>
    </location>
</feature>
<dbReference type="AlphaFoldDB" id="A0AAP5AIE4"/>
<dbReference type="RefSeq" id="WP_307106926.1">
    <property type="nucleotide sequence ID" value="NZ_JAUTAS010000001.1"/>
</dbReference>
<accession>A0AAP5AIE4</accession>
<proteinExistence type="predicted"/>